<keyword evidence="2" id="KW-0812">Transmembrane</keyword>
<keyword evidence="4" id="KW-1185">Reference proteome</keyword>
<dbReference type="OrthoDB" id="7173339at2"/>
<dbReference type="STRING" id="34004.SAMN04488021_14138"/>
<dbReference type="RefSeq" id="WP_074970228.1">
    <property type="nucleotide sequence ID" value="NZ_CBCRYP010000039.1"/>
</dbReference>
<sequence>MANQNDSFIDEVTEDLRRDRLFRLFRRYGWIVLLAILGIVLGAAWREYSRSQHETRAEVWGDAILSAEQAQDRVAALSAVDPQGGAGRKALSEMLAAGFEAEAGLDQKAAERLKAAADAVKDDPVLRDLALLKAVMAAGPAMDAAERDRILSELSKAGAPFELLALEQKAVALIGAGRKEDAIMLIGQIQQKDGLSEPLRRRLSEMMITLGAEPERAEGPGPQSMPAPTAN</sequence>
<gene>
    <name evidence="3" type="ORF">SAMN04488021_14138</name>
</gene>
<evidence type="ECO:0000256" key="1">
    <source>
        <dbReference type="SAM" id="MobiDB-lite"/>
    </source>
</evidence>
<proteinExistence type="predicted"/>
<keyword evidence="2" id="KW-1133">Transmembrane helix</keyword>
<feature type="region of interest" description="Disordered" evidence="1">
    <location>
        <begin position="211"/>
        <end position="231"/>
    </location>
</feature>
<evidence type="ECO:0000313" key="4">
    <source>
        <dbReference type="Proteomes" id="UP000183635"/>
    </source>
</evidence>
<dbReference type="Proteomes" id="UP000183635">
    <property type="component" value="Unassembled WGS sequence"/>
</dbReference>
<dbReference type="EMBL" id="FOPU01000041">
    <property type="protein sequence ID" value="SFH89328.1"/>
    <property type="molecule type" value="Genomic_DNA"/>
</dbReference>
<protein>
    <recommendedName>
        <fullName evidence="5">Tetratricopeptide repeat-like domain-containing protein</fullName>
    </recommendedName>
</protein>
<name>A0A1I3DRZ8_9RHOB</name>
<reference evidence="3 4" key="1">
    <citation type="submission" date="2016-10" db="EMBL/GenBank/DDBJ databases">
        <authorList>
            <person name="de Groot N.N."/>
        </authorList>
    </citation>
    <scope>NUCLEOTIDE SEQUENCE [LARGE SCALE GENOMIC DNA]</scope>
    <source>
        <strain evidence="3 4">DSM 8537</strain>
    </source>
</reference>
<feature type="transmembrane region" description="Helical" evidence="2">
    <location>
        <begin position="27"/>
        <end position="45"/>
    </location>
</feature>
<keyword evidence="2" id="KW-0472">Membrane</keyword>
<accession>A0A1I3DRZ8</accession>
<evidence type="ECO:0000256" key="2">
    <source>
        <dbReference type="SAM" id="Phobius"/>
    </source>
</evidence>
<organism evidence="3 4">
    <name type="scientific">Paracoccus aminovorans</name>
    <dbReference type="NCBI Taxonomy" id="34004"/>
    <lineage>
        <taxon>Bacteria</taxon>
        <taxon>Pseudomonadati</taxon>
        <taxon>Pseudomonadota</taxon>
        <taxon>Alphaproteobacteria</taxon>
        <taxon>Rhodobacterales</taxon>
        <taxon>Paracoccaceae</taxon>
        <taxon>Paracoccus</taxon>
    </lineage>
</organism>
<evidence type="ECO:0008006" key="5">
    <source>
        <dbReference type="Google" id="ProtNLM"/>
    </source>
</evidence>
<evidence type="ECO:0000313" key="3">
    <source>
        <dbReference type="EMBL" id="SFH89328.1"/>
    </source>
</evidence>
<dbReference type="AlphaFoldDB" id="A0A1I3DRZ8"/>